<evidence type="ECO:0000313" key="5">
    <source>
        <dbReference type="Proteomes" id="UP001215598"/>
    </source>
</evidence>
<evidence type="ECO:0000256" key="2">
    <source>
        <dbReference type="SAM" id="Phobius"/>
    </source>
</evidence>
<feature type="signal peptide" evidence="3">
    <location>
        <begin position="1"/>
        <end position="18"/>
    </location>
</feature>
<feature type="compositionally biased region" description="Low complexity" evidence="1">
    <location>
        <begin position="28"/>
        <end position="92"/>
    </location>
</feature>
<feature type="region of interest" description="Disordered" evidence="1">
    <location>
        <begin position="314"/>
        <end position="363"/>
    </location>
</feature>
<dbReference type="Proteomes" id="UP001215598">
    <property type="component" value="Unassembled WGS sequence"/>
</dbReference>
<organism evidence="4 5">
    <name type="scientific">Mycena metata</name>
    <dbReference type="NCBI Taxonomy" id="1033252"/>
    <lineage>
        <taxon>Eukaryota</taxon>
        <taxon>Fungi</taxon>
        <taxon>Dikarya</taxon>
        <taxon>Basidiomycota</taxon>
        <taxon>Agaricomycotina</taxon>
        <taxon>Agaricomycetes</taxon>
        <taxon>Agaricomycetidae</taxon>
        <taxon>Agaricales</taxon>
        <taxon>Marasmiineae</taxon>
        <taxon>Mycenaceae</taxon>
        <taxon>Mycena</taxon>
    </lineage>
</organism>
<protein>
    <submittedName>
        <fullName evidence="4">Uncharacterized protein</fullName>
    </submittedName>
</protein>
<evidence type="ECO:0000313" key="4">
    <source>
        <dbReference type="EMBL" id="KAJ7767119.1"/>
    </source>
</evidence>
<evidence type="ECO:0000256" key="1">
    <source>
        <dbReference type="SAM" id="MobiDB-lite"/>
    </source>
</evidence>
<keyword evidence="2" id="KW-0472">Membrane</keyword>
<keyword evidence="2" id="KW-1133">Transmembrane helix</keyword>
<dbReference type="AlphaFoldDB" id="A0AAD7JNF8"/>
<dbReference type="EMBL" id="JARKIB010000022">
    <property type="protein sequence ID" value="KAJ7767119.1"/>
    <property type="molecule type" value="Genomic_DNA"/>
</dbReference>
<reference evidence="4" key="1">
    <citation type="submission" date="2023-03" db="EMBL/GenBank/DDBJ databases">
        <title>Massive genome expansion in bonnet fungi (Mycena s.s.) driven by repeated elements and novel gene families across ecological guilds.</title>
        <authorList>
            <consortium name="Lawrence Berkeley National Laboratory"/>
            <person name="Harder C.B."/>
            <person name="Miyauchi S."/>
            <person name="Viragh M."/>
            <person name="Kuo A."/>
            <person name="Thoen E."/>
            <person name="Andreopoulos B."/>
            <person name="Lu D."/>
            <person name="Skrede I."/>
            <person name="Drula E."/>
            <person name="Henrissat B."/>
            <person name="Morin E."/>
            <person name="Kohler A."/>
            <person name="Barry K."/>
            <person name="LaButti K."/>
            <person name="Morin E."/>
            <person name="Salamov A."/>
            <person name="Lipzen A."/>
            <person name="Mereny Z."/>
            <person name="Hegedus B."/>
            <person name="Baldrian P."/>
            <person name="Stursova M."/>
            <person name="Weitz H."/>
            <person name="Taylor A."/>
            <person name="Grigoriev I.V."/>
            <person name="Nagy L.G."/>
            <person name="Martin F."/>
            <person name="Kauserud H."/>
        </authorList>
    </citation>
    <scope>NUCLEOTIDE SEQUENCE</scope>
    <source>
        <strain evidence="4">CBHHK182m</strain>
    </source>
</reference>
<evidence type="ECO:0000256" key="3">
    <source>
        <dbReference type="SAM" id="SignalP"/>
    </source>
</evidence>
<feature type="region of interest" description="Disordered" evidence="1">
    <location>
        <begin position="113"/>
        <end position="134"/>
    </location>
</feature>
<name>A0AAD7JNF8_9AGAR</name>
<comment type="caution">
    <text evidence="4">The sequence shown here is derived from an EMBL/GenBank/DDBJ whole genome shotgun (WGS) entry which is preliminary data.</text>
</comment>
<keyword evidence="5" id="KW-1185">Reference proteome</keyword>
<feature type="transmembrane region" description="Helical" evidence="2">
    <location>
        <begin position="140"/>
        <end position="160"/>
    </location>
</feature>
<feature type="chain" id="PRO_5042248811" evidence="3">
    <location>
        <begin position="19"/>
        <end position="363"/>
    </location>
</feature>
<accession>A0AAD7JNF8</accession>
<feature type="region of interest" description="Disordered" evidence="1">
    <location>
        <begin position="181"/>
        <end position="258"/>
    </location>
</feature>
<feature type="compositionally biased region" description="Low complexity" evidence="1">
    <location>
        <begin position="113"/>
        <end position="129"/>
    </location>
</feature>
<sequence length="363" mass="36160">MKPLCLWSLLAVALVARAQIPSLPISNSDTASASATSASQPTSTSTTTTTTTSDSSSTTSSSPTSSPVSTPSAPTTPAAPSTPASLTTSAALSTGTDGNVVTVDLTLTVSQPASSSAAPSSSATSAPSTGSGGTLSQGGIIGLSVAGGVAAIFLTAFLIWKFTRKSGTDFDDGENIKWPELNAHGGGSDSHAMPVTNTGRAGFGAGFESESDLSRAPSQANNYAASSADLHSEDPYSVPPLPHNNPSAPYRDDPGAGGAAYYDPYRGPVPQTFNEAVHGAPPPEWGAQNEAIPMTQMGRASPGPGMMYDGARTGSPAPYTQGGARVPSPGPGAAYNVGRASPGPGAVYGGGRASPGPQMSYHQ</sequence>
<feature type="compositionally biased region" description="Polar residues" evidence="1">
    <location>
        <begin position="216"/>
        <end position="225"/>
    </location>
</feature>
<keyword evidence="2" id="KW-0812">Transmembrane</keyword>
<keyword evidence="3" id="KW-0732">Signal</keyword>
<feature type="region of interest" description="Disordered" evidence="1">
    <location>
        <begin position="24"/>
        <end position="92"/>
    </location>
</feature>
<proteinExistence type="predicted"/>
<gene>
    <name evidence="4" type="ORF">B0H16DRAFT_1520907</name>
</gene>